<dbReference type="InterPro" id="IPR038488">
    <property type="entry name" value="Integrase_DNA-bd_sf"/>
</dbReference>
<gene>
    <name evidence="6" type="ORF">DFP88_10916</name>
</gene>
<dbReference type="GO" id="GO:0015074">
    <property type="term" value="P:DNA integration"/>
    <property type="evidence" value="ECO:0007669"/>
    <property type="project" value="UniProtKB-KW"/>
</dbReference>
<dbReference type="AlphaFoldDB" id="A0A318SMF7"/>
<comment type="similarity">
    <text evidence="1">Belongs to the 'phage' integrase family.</text>
</comment>
<dbReference type="Gene3D" id="1.10.443.10">
    <property type="entry name" value="Intergrase catalytic core"/>
    <property type="match status" value="1"/>
</dbReference>
<keyword evidence="7" id="KW-1185">Reference proteome</keyword>
<dbReference type="InterPro" id="IPR050808">
    <property type="entry name" value="Phage_Integrase"/>
</dbReference>
<protein>
    <submittedName>
        <fullName evidence="6">Phage integrase family protein</fullName>
    </submittedName>
</protein>
<dbReference type="GO" id="GO:0003677">
    <property type="term" value="F:DNA binding"/>
    <property type="evidence" value="ECO:0007669"/>
    <property type="project" value="UniProtKB-KW"/>
</dbReference>
<proteinExistence type="inferred from homology"/>
<dbReference type="Proteomes" id="UP000248311">
    <property type="component" value="Unassembled WGS sequence"/>
</dbReference>
<name>A0A318SMF7_9RHOB</name>
<comment type="caution">
    <text evidence="6">The sequence shown here is derived from an EMBL/GenBank/DDBJ whole genome shotgun (WGS) entry which is preliminary data.</text>
</comment>
<evidence type="ECO:0000256" key="1">
    <source>
        <dbReference type="ARBA" id="ARBA00008857"/>
    </source>
</evidence>
<dbReference type="InterPro" id="IPR010998">
    <property type="entry name" value="Integrase_recombinase_N"/>
</dbReference>
<evidence type="ECO:0000256" key="3">
    <source>
        <dbReference type="ARBA" id="ARBA00023125"/>
    </source>
</evidence>
<dbReference type="PROSITE" id="PS51898">
    <property type="entry name" value="TYR_RECOMBINASE"/>
    <property type="match status" value="1"/>
</dbReference>
<evidence type="ECO:0000256" key="4">
    <source>
        <dbReference type="ARBA" id="ARBA00023172"/>
    </source>
</evidence>
<dbReference type="InterPro" id="IPR002104">
    <property type="entry name" value="Integrase_catalytic"/>
</dbReference>
<reference evidence="6 7" key="1">
    <citation type="submission" date="2018-06" db="EMBL/GenBank/DDBJ databases">
        <title>Genomic Encyclopedia of Type Strains, Phase III (KMG-III): the genomes of soil and plant-associated and newly described type strains.</title>
        <authorList>
            <person name="Whitman W."/>
        </authorList>
    </citation>
    <scope>NUCLEOTIDE SEQUENCE [LARGE SCALE GENOMIC DNA]</scope>
    <source>
        <strain evidence="6 7">CECT 9025</strain>
    </source>
</reference>
<dbReference type="EMBL" id="QJTE01000009">
    <property type="protein sequence ID" value="PYE80886.1"/>
    <property type="molecule type" value="Genomic_DNA"/>
</dbReference>
<dbReference type="InterPro" id="IPR053876">
    <property type="entry name" value="Phage_int_M"/>
</dbReference>
<dbReference type="SUPFAM" id="SSF56349">
    <property type="entry name" value="DNA breaking-rejoining enzymes"/>
    <property type="match status" value="1"/>
</dbReference>
<dbReference type="InterPro" id="IPR011010">
    <property type="entry name" value="DNA_brk_join_enz"/>
</dbReference>
<evidence type="ECO:0000313" key="7">
    <source>
        <dbReference type="Proteomes" id="UP000248311"/>
    </source>
</evidence>
<dbReference type="PANTHER" id="PTHR30629:SF2">
    <property type="entry name" value="PROPHAGE INTEGRASE INTS-RELATED"/>
    <property type="match status" value="1"/>
</dbReference>
<dbReference type="InterPro" id="IPR013762">
    <property type="entry name" value="Integrase-like_cat_sf"/>
</dbReference>
<dbReference type="Gene3D" id="1.10.150.130">
    <property type="match status" value="1"/>
</dbReference>
<evidence type="ECO:0000256" key="2">
    <source>
        <dbReference type="ARBA" id="ARBA00022908"/>
    </source>
</evidence>
<keyword evidence="2" id="KW-0229">DNA integration</keyword>
<dbReference type="Pfam" id="PF00589">
    <property type="entry name" value="Phage_integrase"/>
    <property type="match status" value="1"/>
</dbReference>
<feature type="domain" description="Tyr recombinase" evidence="5">
    <location>
        <begin position="151"/>
        <end position="324"/>
    </location>
</feature>
<sequence>MWPATTLADARKTRDRWASGLAAGLDPITARDAQREAERIQRDRTDPVFSEAVDLVFESLRHTLRGDGQRGRWRSPLETHMLPVFGRKPGSQIDQHDIYRALKPIWRTKHAVAIKAWRRTRIVFRQMKLMGFPYEPFAVEAAKHMLGEVIYKPTPMPSTPWQEIPALYAKLDTGNSSDLCLRWMLLTLVRLDGCAGARATEIKDGVWTVPADRIKGREGKVEPFRVPLTAAADLILEEANRFGGDLLFPGQRGRPIGSRALELRLNKLAEPGRPHGFRSSFRTWAQDHDISWEVAETVLGHKVGHAVERAYARSDLLERRKPVMEAWSQFVTGEKSTRALQFA</sequence>
<evidence type="ECO:0000259" key="5">
    <source>
        <dbReference type="PROSITE" id="PS51898"/>
    </source>
</evidence>
<organism evidence="6 7">
    <name type="scientific">Pseudoroseicyclus aestuarii</name>
    <dbReference type="NCBI Taxonomy" id="1795041"/>
    <lineage>
        <taxon>Bacteria</taxon>
        <taxon>Pseudomonadati</taxon>
        <taxon>Pseudomonadota</taxon>
        <taxon>Alphaproteobacteria</taxon>
        <taxon>Rhodobacterales</taxon>
        <taxon>Paracoccaceae</taxon>
        <taxon>Pseudoroseicyclus</taxon>
    </lineage>
</organism>
<keyword evidence="3" id="KW-0238">DNA-binding</keyword>
<dbReference type="CDD" id="cd00801">
    <property type="entry name" value="INT_P4_C"/>
    <property type="match status" value="1"/>
</dbReference>
<evidence type="ECO:0000313" key="6">
    <source>
        <dbReference type="EMBL" id="PYE80886.1"/>
    </source>
</evidence>
<accession>A0A318SMF7</accession>
<dbReference type="Gene3D" id="3.30.160.390">
    <property type="entry name" value="Integrase, DNA-binding domain"/>
    <property type="match status" value="1"/>
</dbReference>
<dbReference type="GO" id="GO:0006310">
    <property type="term" value="P:DNA recombination"/>
    <property type="evidence" value="ECO:0007669"/>
    <property type="project" value="UniProtKB-KW"/>
</dbReference>
<keyword evidence="4" id="KW-0233">DNA recombination</keyword>
<dbReference type="Pfam" id="PF22022">
    <property type="entry name" value="Phage_int_M"/>
    <property type="match status" value="1"/>
</dbReference>
<dbReference type="PANTHER" id="PTHR30629">
    <property type="entry name" value="PROPHAGE INTEGRASE"/>
    <property type="match status" value="1"/>
</dbReference>